<name>A0A8J2KAY0_9HEXA</name>
<dbReference type="Proteomes" id="UP000708208">
    <property type="component" value="Unassembled WGS sequence"/>
</dbReference>
<reference evidence="4" key="1">
    <citation type="submission" date="2021-06" db="EMBL/GenBank/DDBJ databases">
        <authorList>
            <person name="Hodson N. C."/>
            <person name="Mongue J. A."/>
            <person name="Jaron S. K."/>
        </authorList>
    </citation>
    <scope>NUCLEOTIDE SEQUENCE</scope>
</reference>
<evidence type="ECO:0000313" key="4">
    <source>
        <dbReference type="EMBL" id="CAG7732868.1"/>
    </source>
</evidence>
<dbReference type="InterPro" id="IPR019549">
    <property type="entry name" value="Homeobox-engrailed_C-terminal"/>
</dbReference>
<dbReference type="Pfam" id="PF10525">
    <property type="entry name" value="Engrail_1_C_sig"/>
    <property type="match status" value="1"/>
</dbReference>
<proteinExistence type="predicted"/>
<evidence type="ECO:0000256" key="1">
    <source>
        <dbReference type="ARBA" id="ARBA00004123"/>
    </source>
</evidence>
<accession>A0A8J2KAY0</accession>
<dbReference type="PROSITE" id="PS00033">
    <property type="entry name" value="ENGRAILED"/>
    <property type="match status" value="1"/>
</dbReference>
<organism evidence="4 5">
    <name type="scientific">Allacma fusca</name>
    <dbReference type="NCBI Taxonomy" id="39272"/>
    <lineage>
        <taxon>Eukaryota</taxon>
        <taxon>Metazoa</taxon>
        <taxon>Ecdysozoa</taxon>
        <taxon>Arthropoda</taxon>
        <taxon>Hexapoda</taxon>
        <taxon>Collembola</taxon>
        <taxon>Symphypleona</taxon>
        <taxon>Sminthuridae</taxon>
        <taxon>Allacma</taxon>
    </lineage>
</organism>
<keyword evidence="2" id="KW-0539">Nucleus</keyword>
<dbReference type="EMBL" id="CAJVCH010239128">
    <property type="protein sequence ID" value="CAG7732868.1"/>
    <property type="molecule type" value="Genomic_DNA"/>
</dbReference>
<dbReference type="InterPro" id="IPR050720">
    <property type="entry name" value="Engrailed_Homeobox_TFs"/>
</dbReference>
<evidence type="ECO:0000259" key="3">
    <source>
        <dbReference type="Pfam" id="PF10525"/>
    </source>
</evidence>
<dbReference type="GO" id="GO:0030182">
    <property type="term" value="P:neuron differentiation"/>
    <property type="evidence" value="ECO:0007669"/>
    <property type="project" value="TreeGrafter"/>
</dbReference>
<feature type="domain" description="Homeobox engrailed C-terminal" evidence="3">
    <location>
        <begin position="9"/>
        <end position="38"/>
    </location>
</feature>
<dbReference type="GO" id="GO:0005634">
    <property type="term" value="C:nucleus"/>
    <property type="evidence" value="ECO:0007669"/>
    <property type="project" value="UniProtKB-SubCell"/>
</dbReference>
<keyword evidence="5" id="KW-1185">Reference proteome</keyword>
<dbReference type="AlphaFoldDB" id="A0A8J2KAY0"/>
<protein>
    <recommendedName>
        <fullName evidence="3">Homeobox engrailed C-terminal domain-containing protein</fullName>
    </recommendedName>
</protein>
<dbReference type="GO" id="GO:0000981">
    <property type="term" value="F:DNA-binding transcription factor activity, RNA polymerase II-specific"/>
    <property type="evidence" value="ECO:0007669"/>
    <property type="project" value="TreeGrafter"/>
</dbReference>
<gene>
    <name evidence="4" type="ORF">AFUS01_LOCUS21349</name>
</gene>
<dbReference type="PANTHER" id="PTHR24341:SF6">
    <property type="entry name" value="HOMEOBOX PROTEIN INVECTED"/>
    <property type="match status" value="1"/>
</dbReference>
<evidence type="ECO:0000313" key="5">
    <source>
        <dbReference type="Proteomes" id="UP000708208"/>
    </source>
</evidence>
<sequence length="47" mass="5298">NKRAKLKKSTGTRGGLAIQLMAQGLYNHSTVPIDEDDEMYEAMMQQQ</sequence>
<dbReference type="OrthoDB" id="6159439at2759"/>
<evidence type="ECO:0000256" key="2">
    <source>
        <dbReference type="ARBA" id="ARBA00023242"/>
    </source>
</evidence>
<comment type="caution">
    <text evidence="4">The sequence shown here is derived from an EMBL/GenBank/DDBJ whole genome shotgun (WGS) entry which is preliminary data.</text>
</comment>
<dbReference type="GO" id="GO:0000978">
    <property type="term" value="F:RNA polymerase II cis-regulatory region sequence-specific DNA binding"/>
    <property type="evidence" value="ECO:0007669"/>
    <property type="project" value="TreeGrafter"/>
</dbReference>
<comment type="subcellular location">
    <subcellularLocation>
        <location evidence="1">Nucleus</location>
    </subcellularLocation>
</comment>
<feature type="non-terminal residue" evidence="4">
    <location>
        <position position="1"/>
    </location>
</feature>
<dbReference type="PANTHER" id="PTHR24341">
    <property type="entry name" value="HOMEOBOX PROTEIN ENGRAILED"/>
    <property type="match status" value="1"/>
</dbReference>
<dbReference type="InterPro" id="IPR019737">
    <property type="entry name" value="Homeobox-engrailed_CS"/>
</dbReference>